<reference evidence="2 3" key="1">
    <citation type="submission" date="2020-07" db="EMBL/GenBank/DDBJ databases">
        <title>Genomic Encyclopedia of Type Strains, Phase IV (KMG-IV): sequencing the most valuable type-strain genomes for metagenomic binning, comparative biology and taxonomic classification.</title>
        <authorList>
            <person name="Goeker M."/>
        </authorList>
    </citation>
    <scope>NUCLEOTIDE SEQUENCE [LARGE SCALE GENOMIC DNA]</scope>
    <source>
        <strain evidence="2 3">DSM 15730</strain>
    </source>
</reference>
<dbReference type="RefSeq" id="WP_181556447.1">
    <property type="nucleotide sequence ID" value="NZ_JACDUT010000007.1"/>
</dbReference>
<sequence>MDINVFNDAPFILYVIFALGSLMFTDIAVIVISVQCSVIIITLLIAILEKLPKKK</sequence>
<evidence type="ECO:0000313" key="2">
    <source>
        <dbReference type="EMBL" id="MBA2875658.1"/>
    </source>
</evidence>
<accession>A0A7V9Z7V5</accession>
<evidence type="ECO:0000256" key="1">
    <source>
        <dbReference type="SAM" id="Phobius"/>
    </source>
</evidence>
<keyword evidence="1" id="KW-1133">Transmembrane helix</keyword>
<proteinExistence type="predicted"/>
<keyword evidence="1" id="KW-0812">Transmembrane</keyword>
<dbReference type="AlphaFoldDB" id="A0A7V9Z7V5"/>
<dbReference type="Proteomes" id="UP000523087">
    <property type="component" value="Unassembled WGS sequence"/>
</dbReference>
<name>A0A7V9Z7V5_9BACL</name>
<keyword evidence="1" id="KW-0472">Membrane</keyword>
<organism evidence="2 3">
    <name type="scientific">Thermaerobacillus caldiproteolyticus</name>
    <dbReference type="NCBI Taxonomy" id="247480"/>
    <lineage>
        <taxon>Bacteria</taxon>
        <taxon>Bacillati</taxon>
        <taxon>Bacillota</taxon>
        <taxon>Bacilli</taxon>
        <taxon>Bacillales</taxon>
        <taxon>Anoxybacillaceae</taxon>
        <taxon>Thermaerobacillus</taxon>
    </lineage>
</organism>
<comment type="caution">
    <text evidence="2">The sequence shown here is derived from an EMBL/GenBank/DDBJ whole genome shotgun (WGS) entry which is preliminary data.</text>
</comment>
<dbReference type="EMBL" id="JACDUT010000007">
    <property type="protein sequence ID" value="MBA2875658.1"/>
    <property type="molecule type" value="Genomic_DNA"/>
</dbReference>
<keyword evidence="3" id="KW-1185">Reference proteome</keyword>
<feature type="transmembrane region" description="Helical" evidence="1">
    <location>
        <begin position="12"/>
        <end position="45"/>
    </location>
</feature>
<evidence type="ECO:0000313" key="3">
    <source>
        <dbReference type="Proteomes" id="UP000523087"/>
    </source>
</evidence>
<protein>
    <submittedName>
        <fullName evidence="2">Uncharacterized protein</fullName>
    </submittedName>
</protein>
<gene>
    <name evidence="2" type="ORF">HNR31_002448</name>
</gene>